<dbReference type="Pfam" id="PF20060">
    <property type="entry name" value="DUF6459"/>
    <property type="match status" value="1"/>
</dbReference>
<sequence>MSMPLSRQPPEHAARMFPQRGRRALDDDSPTAASPADLPQIGKLPRLEARVIGAIAVFAFEAVEGSRQVAQLGRWITADVSDELREIRRLNVERRSLYRDSRRIVPVVGRVRITSPARWVTEAAVVLLTPSRARAVAMRFEVIRGRWQATSISVL</sequence>
<feature type="compositionally biased region" description="Low complexity" evidence="1">
    <location>
        <begin position="30"/>
        <end position="39"/>
    </location>
</feature>
<dbReference type="EMBL" id="JACCBD010000001">
    <property type="protein sequence ID" value="NYD27772.1"/>
    <property type="molecule type" value="Genomic_DNA"/>
</dbReference>
<keyword evidence="3" id="KW-1185">Reference proteome</keyword>
<organism evidence="2 3">
    <name type="scientific">Leucobacter aridicollis</name>
    <dbReference type="NCBI Taxonomy" id="283878"/>
    <lineage>
        <taxon>Bacteria</taxon>
        <taxon>Bacillati</taxon>
        <taxon>Actinomycetota</taxon>
        <taxon>Actinomycetes</taxon>
        <taxon>Micrococcales</taxon>
        <taxon>Microbacteriaceae</taxon>
        <taxon>Leucobacter</taxon>
    </lineage>
</organism>
<evidence type="ECO:0008006" key="4">
    <source>
        <dbReference type="Google" id="ProtNLM"/>
    </source>
</evidence>
<protein>
    <recommendedName>
        <fullName evidence="4">3-hydroxyacyl-CoA dehydrogenase</fullName>
    </recommendedName>
</protein>
<evidence type="ECO:0000313" key="2">
    <source>
        <dbReference type="EMBL" id="NYD27772.1"/>
    </source>
</evidence>
<dbReference type="RefSeq" id="WP_185987592.1">
    <property type="nucleotide sequence ID" value="NZ_BAAALZ010000001.1"/>
</dbReference>
<accession>A0A852RM92</accession>
<dbReference type="AlphaFoldDB" id="A0A852RM92"/>
<name>A0A852RM92_9MICO</name>
<evidence type="ECO:0000313" key="3">
    <source>
        <dbReference type="Proteomes" id="UP000586095"/>
    </source>
</evidence>
<proteinExistence type="predicted"/>
<dbReference type="InterPro" id="IPR045596">
    <property type="entry name" value="DUF6459"/>
</dbReference>
<comment type="caution">
    <text evidence="2">The sequence shown here is derived from an EMBL/GenBank/DDBJ whole genome shotgun (WGS) entry which is preliminary data.</text>
</comment>
<feature type="region of interest" description="Disordered" evidence="1">
    <location>
        <begin position="1"/>
        <end position="39"/>
    </location>
</feature>
<gene>
    <name evidence="2" type="ORF">BJ960_002575</name>
</gene>
<reference evidence="2 3" key="1">
    <citation type="submission" date="2020-07" db="EMBL/GenBank/DDBJ databases">
        <title>Sequencing the genomes of 1000 actinobacteria strains.</title>
        <authorList>
            <person name="Klenk H.-P."/>
        </authorList>
    </citation>
    <scope>NUCLEOTIDE SEQUENCE [LARGE SCALE GENOMIC DNA]</scope>
    <source>
        <strain evidence="2 3">DSM 17380</strain>
    </source>
</reference>
<evidence type="ECO:0000256" key="1">
    <source>
        <dbReference type="SAM" id="MobiDB-lite"/>
    </source>
</evidence>
<dbReference type="Proteomes" id="UP000586095">
    <property type="component" value="Unassembled WGS sequence"/>
</dbReference>